<sequence>MTGRVYFRILGPLRVGVRDRNVELEDGRARLVLAALLLEALESDRPVPADALVRTVWDGETPVSARTQ</sequence>
<dbReference type="EMBL" id="JBHTIR010004373">
    <property type="protein sequence ID" value="MFD0857166.1"/>
    <property type="molecule type" value="Genomic_DNA"/>
</dbReference>
<reference evidence="2" key="1">
    <citation type="journal article" date="2019" name="Int. J. Syst. Evol. Microbiol.">
        <title>The Global Catalogue of Microorganisms (GCM) 10K type strain sequencing project: providing services to taxonomists for standard genome sequencing and annotation.</title>
        <authorList>
            <consortium name="The Broad Institute Genomics Platform"/>
            <consortium name="The Broad Institute Genome Sequencing Center for Infectious Disease"/>
            <person name="Wu L."/>
            <person name="Ma J."/>
        </authorList>
    </citation>
    <scope>NUCLEOTIDE SEQUENCE [LARGE SCALE GENOMIC DNA]</scope>
    <source>
        <strain evidence="2">JCM 31696</strain>
    </source>
</reference>
<evidence type="ECO:0008006" key="3">
    <source>
        <dbReference type="Google" id="ProtNLM"/>
    </source>
</evidence>
<name>A0ABW3CRI4_9ACTN</name>
<protein>
    <recommendedName>
        <fullName evidence="3">OmpR/PhoB-type domain-containing protein</fullName>
    </recommendedName>
</protein>
<evidence type="ECO:0000313" key="2">
    <source>
        <dbReference type="Proteomes" id="UP001597083"/>
    </source>
</evidence>
<dbReference type="InterPro" id="IPR036388">
    <property type="entry name" value="WH-like_DNA-bd_sf"/>
</dbReference>
<evidence type="ECO:0000313" key="1">
    <source>
        <dbReference type="EMBL" id="MFD0857166.1"/>
    </source>
</evidence>
<organism evidence="1 2">
    <name type="scientific">Actinomadura adrarensis</name>
    <dbReference type="NCBI Taxonomy" id="1819600"/>
    <lineage>
        <taxon>Bacteria</taxon>
        <taxon>Bacillati</taxon>
        <taxon>Actinomycetota</taxon>
        <taxon>Actinomycetes</taxon>
        <taxon>Streptosporangiales</taxon>
        <taxon>Thermomonosporaceae</taxon>
        <taxon>Actinomadura</taxon>
    </lineage>
</organism>
<keyword evidence="2" id="KW-1185">Reference proteome</keyword>
<proteinExistence type="predicted"/>
<comment type="caution">
    <text evidence="1">The sequence shown here is derived from an EMBL/GenBank/DDBJ whole genome shotgun (WGS) entry which is preliminary data.</text>
</comment>
<feature type="non-terminal residue" evidence="1">
    <location>
        <position position="68"/>
    </location>
</feature>
<gene>
    <name evidence="1" type="ORF">ACFQ07_33490</name>
</gene>
<accession>A0ABW3CRI4</accession>
<dbReference type="Proteomes" id="UP001597083">
    <property type="component" value="Unassembled WGS sequence"/>
</dbReference>
<dbReference type="Gene3D" id="1.10.10.10">
    <property type="entry name" value="Winged helix-like DNA-binding domain superfamily/Winged helix DNA-binding domain"/>
    <property type="match status" value="1"/>
</dbReference>